<protein>
    <submittedName>
        <fullName evidence="9">Carbohydrate ABC transporter permease</fullName>
    </submittedName>
</protein>
<feature type="transmembrane region" description="Helical" evidence="7">
    <location>
        <begin position="265"/>
        <end position="284"/>
    </location>
</feature>
<comment type="caution">
    <text evidence="9">The sequence shown here is derived from an EMBL/GenBank/DDBJ whole genome shotgun (WGS) entry which is preliminary data.</text>
</comment>
<name>A0ABS7BWQ6_9BACL</name>
<dbReference type="Gene3D" id="1.10.3720.10">
    <property type="entry name" value="MetI-like"/>
    <property type="match status" value="1"/>
</dbReference>
<dbReference type="PANTHER" id="PTHR43744">
    <property type="entry name" value="ABC TRANSPORTER PERMEASE PROTEIN MG189-RELATED-RELATED"/>
    <property type="match status" value="1"/>
</dbReference>
<proteinExistence type="inferred from homology"/>
<evidence type="ECO:0000256" key="3">
    <source>
        <dbReference type="ARBA" id="ARBA00022475"/>
    </source>
</evidence>
<dbReference type="Proteomes" id="UP001519887">
    <property type="component" value="Unassembled WGS sequence"/>
</dbReference>
<keyword evidence="6 7" id="KW-0472">Membrane</keyword>
<feature type="transmembrane region" description="Helical" evidence="7">
    <location>
        <begin position="147"/>
        <end position="167"/>
    </location>
</feature>
<accession>A0ABS7BWQ6</accession>
<keyword evidence="4 7" id="KW-0812">Transmembrane</keyword>
<evidence type="ECO:0000259" key="8">
    <source>
        <dbReference type="PROSITE" id="PS50928"/>
    </source>
</evidence>
<sequence length="299" mass="33567">MPVERRKRFTVFDYFNYTALILLCVSIIYPVVYLICLSLSTREGLAAGGTSATVLLWPQGFTPEAYTAFFKTTFIYTGYFYTICRTVIGTIAGVFLMALTAYALSKKIPLKKTFTFYFIFTMFFTGGLIPTFILIKSLGLLDNPLVYILAPPFLFNSFFILILRNFFMTIPESLDESAKMDGASDWKTFFYIIVPLSGPAIATISLWVAVAHWNSWFDSLIYVQSLDKQVIQVLIRKLVIEQSQMLMASTIGFANMDSVPTAESIKAAGILITMIPIVCVYPFIQKYFVKGVVMGAVKG</sequence>
<evidence type="ECO:0000313" key="9">
    <source>
        <dbReference type="EMBL" id="MBW7453032.1"/>
    </source>
</evidence>
<feature type="domain" description="ABC transmembrane type-1" evidence="8">
    <location>
        <begin position="79"/>
        <end position="283"/>
    </location>
</feature>
<evidence type="ECO:0000313" key="10">
    <source>
        <dbReference type="Proteomes" id="UP001519887"/>
    </source>
</evidence>
<feature type="transmembrane region" description="Helical" evidence="7">
    <location>
        <begin position="79"/>
        <end position="104"/>
    </location>
</feature>
<keyword evidence="10" id="KW-1185">Reference proteome</keyword>
<feature type="transmembrane region" description="Helical" evidence="7">
    <location>
        <begin position="116"/>
        <end position="135"/>
    </location>
</feature>
<comment type="similarity">
    <text evidence="7">Belongs to the binding-protein-dependent transport system permease family.</text>
</comment>
<comment type="subcellular location">
    <subcellularLocation>
        <location evidence="1 7">Cell membrane</location>
        <topology evidence="1 7">Multi-pass membrane protein</topology>
    </subcellularLocation>
</comment>
<evidence type="ECO:0000256" key="5">
    <source>
        <dbReference type="ARBA" id="ARBA00022989"/>
    </source>
</evidence>
<dbReference type="EMBL" id="JAHZIK010000034">
    <property type="protein sequence ID" value="MBW7453032.1"/>
    <property type="molecule type" value="Genomic_DNA"/>
</dbReference>
<evidence type="ECO:0000256" key="4">
    <source>
        <dbReference type="ARBA" id="ARBA00022692"/>
    </source>
</evidence>
<keyword evidence="5 7" id="KW-1133">Transmembrane helix</keyword>
<dbReference type="PROSITE" id="PS50928">
    <property type="entry name" value="ABC_TM1"/>
    <property type="match status" value="1"/>
</dbReference>
<evidence type="ECO:0000256" key="1">
    <source>
        <dbReference type="ARBA" id="ARBA00004651"/>
    </source>
</evidence>
<keyword evidence="3" id="KW-1003">Cell membrane</keyword>
<gene>
    <name evidence="9" type="ORF">K0U00_03115</name>
</gene>
<feature type="transmembrane region" description="Helical" evidence="7">
    <location>
        <begin position="188"/>
        <end position="210"/>
    </location>
</feature>
<dbReference type="InterPro" id="IPR000515">
    <property type="entry name" value="MetI-like"/>
</dbReference>
<organism evidence="9 10">
    <name type="scientific">Paenibacillus sepulcri</name>
    <dbReference type="NCBI Taxonomy" id="359917"/>
    <lineage>
        <taxon>Bacteria</taxon>
        <taxon>Bacillati</taxon>
        <taxon>Bacillota</taxon>
        <taxon>Bacilli</taxon>
        <taxon>Bacillales</taxon>
        <taxon>Paenibacillaceae</taxon>
        <taxon>Paenibacillus</taxon>
    </lineage>
</organism>
<evidence type="ECO:0000256" key="6">
    <source>
        <dbReference type="ARBA" id="ARBA00023136"/>
    </source>
</evidence>
<dbReference type="RefSeq" id="WP_210039479.1">
    <property type="nucleotide sequence ID" value="NZ_JBHLVU010000005.1"/>
</dbReference>
<evidence type="ECO:0000256" key="2">
    <source>
        <dbReference type="ARBA" id="ARBA00022448"/>
    </source>
</evidence>
<reference evidence="9 10" key="1">
    <citation type="submission" date="2021-07" db="EMBL/GenBank/DDBJ databases">
        <title>Paenibacillus radiodurans sp. nov., isolated from the southeastern edge of Tengger Desert.</title>
        <authorList>
            <person name="Zhang G."/>
        </authorList>
    </citation>
    <scope>NUCLEOTIDE SEQUENCE [LARGE SCALE GENOMIC DNA]</scope>
    <source>
        <strain evidence="9 10">CCM 7311</strain>
    </source>
</reference>
<feature type="transmembrane region" description="Helical" evidence="7">
    <location>
        <begin position="14"/>
        <end position="35"/>
    </location>
</feature>
<dbReference type="SUPFAM" id="SSF161098">
    <property type="entry name" value="MetI-like"/>
    <property type="match status" value="1"/>
</dbReference>
<dbReference type="CDD" id="cd06261">
    <property type="entry name" value="TM_PBP2"/>
    <property type="match status" value="1"/>
</dbReference>
<evidence type="ECO:0000256" key="7">
    <source>
        <dbReference type="RuleBase" id="RU363032"/>
    </source>
</evidence>
<dbReference type="PANTHER" id="PTHR43744:SF9">
    <property type="entry name" value="POLYGALACTURONAN_RHAMNOGALACTURONAN TRANSPORT SYSTEM PERMEASE PROTEIN YTCP"/>
    <property type="match status" value="1"/>
</dbReference>
<keyword evidence="2 7" id="KW-0813">Transport</keyword>
<dbReference type="Pfam" id="PF00528">
    <property type="entry name" value="BPD_transp_1"/>
    <property type="match status" value="1"/>
</dbReference>
<dbReference type="InterPro" id="IPR035906">
    <property type="entry name" value="MetI-like_sf"/>
</dbReference>